<sequence>MDFRRPFMNLINVLNQYEAMIEETASSILDWEALTSRTKSKGVERWKRKNDGVESVVASALSASIAPLGEGKVTFA</sequence>
<dbReference type="EMBL" id="JACGWJ010000002">
    <property type="protein sequence ID" value="KAL0437861.1"/>
    <property type="molecule type" value="Genomic_DNA"/>
</dbReference>
<gene>
    <name evidence="1" type="ORF">Sradi_0494000</name>
</gene>
<proteinExistence type="predicted"/>
<dbReference type="AlphaFoldDB" id="A0AAW2WCS2"/>
<accession>A0AAW2WCS2</accession>
<name>A0AAW2WCS2_SESRA</name>
<evidence type="ECO:0000313" key="1">
    <source>
        <dbReference type="EMBL" id="KAL0437861.1"/>
    </source>
</evidence>
<comment type="caution">
    <text evidence="1">The sequence shown here is derived from an EMBL/GenBank/DDBJ whole genome shotgun (WGS) entry which is preliminary data.</text>
</comment>
<reference evidence="1" key="1">
    <citation type="submission" date="2020-06" db="EMBL/GenBank/DDBJ databases">
        <authorList>
            <person name="Li T."/>
            <person name="Hu X."/>
            <person name="Zhang T."/>
            <person name="Song X."/>
            <person name="Zhang H."/>
            <person name="Dai N."/>
            <person name="Sheng W."/>
            <person name="Hou X."/>
            <person name="Wei L."/>
        </authorList>
    </citation>
    <scope>NUCLEOTIDE SEQUENCE</scope>
    <source>
        <strain evidence="1">G02</strain>
        <tissue evidence="1">Leaf</tissue>
    </source>
</reference>
<protein>
    <submittedName>
        <fullName evidence="1">Uncharacterized protein</fullName>
    </submittedName>
</protein>
<reference evidence="1" key="2">
    <citation type="journal article" date="2024" name="Plant">
        <title>Genomic evolution and insights into agronomic trait innovations of Sesamum species.</title>
        <authorList>
            <person name="Miao H."/>
            <person name="Wang L."/>
            <person name="Qu L."/>
            <person name="Liu H."/>
            <person name="Sun Y."/>
            <person name="Le M."/>
            <person name="Wang Q."/>
            <person name="Wei S."/>
            <person name="Zheng Y."/>
            <person name="Lin W."/>
            <person name="Duan Y."/>
            <person name="Cao H."/>
            <person name="Xiong S."/>
            <person name="Wang X."/>
            <person name="Wei L."/>
            <person name="Li C."/>
            <person name="Ma Q."/>
            <person name="Ju M."/>
            <person name="Zhao R."/>
            <person name="Li G."/>
            <person name="Mu C."/>
            <person name="Tian Q."/>
            <person name="Mei H."/>
            <person name="Zhang T."/>
            <person name="Gao T."/>
            <person name="Zhang H."/>
        </authorList>
    </citation>
    <scope>NUCLEOTIDE SEQUENCE</scope>
    <source>
        <strain evidence="1">G02</strain>
    </source>
</reference>
<organism evidence="1">
    <name type="scientific">Sesamum radiatum</name>
    <name type="common">Black benniseed</name>
    <dbReference type="NCBI Taxonomy" id="300843"/>
    <lineage>
        <taxon>Eukaryota</taxon>
        <taxon>Viridiplantae</taxon>
        <taxon>Streptophyta</taxon>
        <taxon>Embryophyta</taxon>
        <taxon>Tracheophyta</taxon>
        <taxon>Spermatophyta</taxon>
        <taxon>Magnoliopsida</taxon>
        <taxon>eudicotyledons</taxon>
        <taxon>Gunneridae</taxon>
        <taxon>Pentapetalae</taxon>
        <taxon>asterids</taxon>
        <taxon>lamiids</taxon>
        <taxon>Lamiales</taxon>
        <taxon>Pedaliaceae</taxon>
        <taxon>Sesamum</taxon>
    </lineage>
</organism>